<reference evidence="2" key="1">
    <citation type="journal article" date="2020" name="Cell">
        <title>Large-Scale Comparative Analyses of Tick Genomes Elucidate Their Genetic Diversity and Vector Capacities.</title>
        <authorList>
            <consortium name="Tick Genome and Microbiome Consortium (TIGMIC)"/>
            <person name="Jia N."/>
            <person name="Wang J."/>
            <person name="Shi W."/>
            <person name="Du L."/>
            <person name="Sun Y."/>
            <person name="Zhan W."/>
            <person name="Jiang J.F."/>
            <person name="Wang Q."/>
            <person name="Zhang B."/>
            <person name="Ji P."/>
            <person name="Bell-Sakyi L."/>
            <person name="Cui X.M."/>
            <person name="Yuan T.T."/>
            <person name="Jiang B.G."/>
            <person name="Yang W.F."/>
            <person name="Lam T.T."/>
            <person name="Chang Q.C."/>
            <person name="Ding S.J."/>
            <person name="Wang X.J."/>
            <person name="Zhu J.G."/>
            <person name="Ruan X.D."/>
            <person name="Zhao L."/>
            <person name="Wei J.T."/>
            <person name="Ye R.Z."/>
            <person name="Que T.C."/>
            <person name="Du C.H."/>
            <person name="Zhou Y.H."/>
            <person name="Cheng J.X."/>
            <person name="Dai P.F."/>
            <person name="Guo W.B."/>
            <person name="Han X.H."/>
            <person name="Huang E.J."/>
            <person name="Li L.F."/>
            <person name="Wei W."/>
            <person name="Gao Y.C."/>
            <person name="Liu J.Z."/>
            <person name="Shao H.Z."/>
            <person name="Wang X."/>
            <person name="Wang C.C."/>
            <person name="Yang T.C."/>
            <person name="Huo Q.B."/>
            <person name="Li W."/>
            <person name="Chen H.Y."/>
            <person name="Chen S.E."/>
            <person name="Zhou L.G."/>
            <person name="Ni X.B."/>
            <person name="Tian J.H."/>
            <person name="Sheng Y."/>
            <person name="Liu T."/>
            <person name="Pan Y.S."/>
            <person name="Xia L.Y."/>
            <person name="Li J."/>
            <person name="Zhao F."/>
            <person name="Cao W.C."/>
        </authorList>
    </citation>
    <scope>NUCLEOTIDE SEQUENCE</scope>
    <source>
        <strain evidence="2">Rmic-2018</strain>
    </source>
</reference>
<feature type="region of interest" description="Disordered" evidence="1">
    <location>
        <begin position="40"/>
        <end position="82"/>
    </location>
</feature>
<reference evidence="2" key="2">
    <citation type="submission" date="2021-09" db="EMBL/GenBank/DDBJ databases">
        <authorList>
            <person name="Jia N."/>
            <person name="Wang J."/>
            <person name="Shi W."/>
            <person name="Du L."/>
            <person name="Sun Y."/>
            <person name="Zhan W."/>
            <person name="Jiang J."/>
            <person name="Wang Q."/>
            <person name="Zhang B."/>
            <person name="Ji P."/>
            <person name="Sakyi L.B."/>
            <person name="Cui X."/>
            <person name="Yuan T."/>
            <person name="Jiang B."/>
            <person name="Yang W."/>
            <person name="Lam T.T.-Y."/>
            <person name="Chang Q."/>
            <person name="Ding S."/>
            <person name="Wang X."/>
            <person name="Zhu J."/>
            <person name="Ruan X."/>
            <person name="Zhao L."/>
            <person name="Wei J."/>
            <person name="Que T."/>
            <person name="Du C."/>
            <person name="Cheng J."/>
            <person name="Dai P."/>
            <person name="Han X."/>
            <person name="Huang E."/>
            <person name="Gao Y."/>
            <person name="Liu J."/>
            <person name="Shao H."/>
            <person name="Ye R."/>
            <person name="Li L."/>
            <person name="Wei W."/>
            <person name="Wang X."/>
            <person name="Wang C."/>
            <person name="Huo Q."/>
            <person name="Li W."/>
            <person name="Guo W."/>
            <person name="Chen H."/>
            <person name="Chen S."/>
            <person name="Zhou L."/>
            <person name="Zhou L."/>
            <person name="Ni X."/>
            <person name="Tian J."/>
            <person name="Zhou Y."/>
            <person name="Sheng Y."/>
            <person name="Liu T."/>
            <person name="Pan Y."/>
            <person name="Xia L."/>
            <person name="Li J."/>
            <person name="Zhao F."/>
            <person name="Cao W."/>
        </authorList>
    </citation>
    <scope>NUCLEOTIDE SEQUENCE</scope>
    <source>
        <strain evidence="2">Rmic-2018</strain>
        <tissue evidence="2">Larvae</tissue>
    </source>
</reference>
<sequence>MSTIRNAHRLTALLVTYSKSWARSSQNAVNSFGIPKSLRCSPKRDRGGSYNSSDSDRFSIGTDSYEAQPSTRSNNTMEDEDCEASPSTVVDHFISFHFIFNSNMIGKQTNKQTFYPSGGSLRCLLCYVALLKMPPRAARDERRCDLPRNATRETRALSATTSGGTTKTKYQCKAARLRKMDTACEASTSAVANHRRSFAGDQRFAGDVHTASDDVDIVRRLG</sequence>
<keyword evidence="3" id="KW-1185">Reference proteome</keyword>
<name>A0A9J6DRZ4_RHIMP</name>
<proteinExistence type="predicted"/>
<evidence type="ECO:0000313" key="3">
    <source>
        <dbReference type="Proteomes" id="UP000821866"/>
    </source>
</evidence>
<comment type="caution">
    <text evidence="2">The sequence shown here is derived from an EMBL/GenBank/DDBJ whole genome shotgun (WGS) entry which is preliminary data.</text>
</comment>
<dbReference type="AlphaFoldDB" id="A0A9J6DRZ4"/>
<gene>
    <name evidence="2" type="ORF">HPB51_001469</name>
</gene>
<evidence type="ECO:0000256" key="1">
    <source>
        <dbReference type="SAM" id="MobiDB-lite"/>
    </source>
</evidence>
<dbReference type="Proteomes" id="UP000821866">
    <property type="component" value="Unassembled WGS sequence"/>
</dbReference>
<feature type="compositionally biased region" description="Polar residues" evidence="1">
    <location>
        <begin position="61"/>
        <end position="76"/>
    </location>
</feature>
<protein>
    <submittedName>
        <fullName evidence="2">Uncharacterized protein</fullName>
    </submittedName>
</protein>
<organism evidence="2 3">
    <name type="scientific">Rhipicephalus microplus</name>
    <name type="common">Cattle tick</name>
    <name type="synonym">Boophilus microplus</name>
    <dbReference type="NCBI Taxonomy" id="6941"/>
    <lineage>
        <taxon>Eukaryota</taxon>
        <taxon>Metazoa</taxon>
        <taxon>Ecdysozoa</taxon>
        <taxon>Arthropoda</taxon>
        <taxon>Chelicerata</taxon>
        <taxon>Arachnida</taxon>
        <taxon>Acari</taxon>
        <taxon>Parasitiformes</taxon>
        <taxon>Ixodida</taxon>
        <taxon>Ixodoidea</taxon>
        <taxon>Ixodidae</taxon>
        <taxon>Rhipicephalinae</taxon>
        <taxon>Rhipicephalus</taxon>
        <taxon>Boophilus</taxon>
    </lineage>
</organism>
<dbReference type="EMBL" id="JABSTU010000007">
    <property type="protein sequence ID" value="KAH8024836.1"/>
    <property type="molecule type" value="Genomic_DNA"/>
</dbReference>
<evidence type="ECO:0000313" key="2">
    <source>
        <dbReference type="EMBL" id="KAH8024836.1"/>
    </source>
</evidence>
<accession>A0A9J6DRZ4</accession>